<evidence type="ECO:0000256" key="8">
    <source>
        <dbReference type="ARBA" id="ARBA00049244"/>
    </source>
</evidence>
<evidence type="ECO:0000256" key="6">
    <source>
        <dbReference type="ARBA" id="ARBA00022840"/>
    </source>
</evidence>
<dbReference type="SUPFAM" id="SSF52540">
    <property type="entry name" value="P-loop containing nucleoside triphosphate hydrolases"/>
    <property type="match status" value="1"/>
</dbReference>
<evidence type="ECO:0000313" key="10">
    <source>
        <dbReference type="EMBL" id="SPF56973.1"/>
    </source>
</evidence>
<sequence>MAYVALYRQWRPQDFENLVGQNHISNTLKNAIKAGKIAHAYLFSGPRGTGKTSTAKILAKSLNCMNGPTTEPCNVCVNCERINSGISMDVLEIDAASNRGIDEIRELRETVKFAPVDGRYKVYIIDEVHMLTTEAFNALLKTLEEPPAHVVFILATTEAHKIPATIHSRCQRYDFRRIGAREIEQRLWLVGC</sequence>
<dbReference type="Gene3D" id="3.40.50.300">
    <property type="entry name" value="P-loop containing nucleotide triphosphate hydrolases"/>
    <property type="match status" value="1"/>
</dbReference>
<keyword evidence="10" id="KW-0808">Transferase</keyword>
<dbReference type="EC" id="2.7.7.7" evidence="2"/>
<evidence type="ECO:0000256" key="5">
    <source>
        <dbReference type="ARBA" id="ARBA00022833"/>
    </source>
</evidence>
<dbReference type="FunFam" id="3.40.50.300:FF:000014">
    <property type="entry name" value="DNA polymerase III subunit gamma/tau"/>
    <property type="match status" value="1"/>
</dbReference>
<protein>
    <recommendedName>
        <fullName evidence="2">DNA-directed DNA polymerase</fullName>
        <ecNumber evidence="2">2.7.7.7</ecNumber>
    </recommendedName>
</protein>
<dbReference type="GO" id="GO:0046872">
    <property type="term" value="F:metal ion binding"/>
    <property type="evidence" value="ECO:0007669"/>
    <property type="project" value="UniProtKB-KW"/>
</dbReference>
<dbReference type="GO" id="GO:0009360">
    <property type="term" value="C:DNA polymerase III complex"/>
    <property type="evidence" value="ECO:0007669"/>
    <property type="project" value="InterPro"/>
</dbReference>
<dbReference type="AlphaFoldDB" id="A0A2U3LYG2"/>
<gene>
    <name evidence="10" type="ORF">SBF1_9620002</name>
</gene>
<dbReference type="NCBIfam" id="TIGR02397">
    <property type="entry name" value="dnaX_nterm"/>
    <property type="match status" value="1"/>
</dbReference>
<dbReference type="PRINTS" id="PR00300">
    <property type="entry name" value="CLPPROTEASEA"/>
</dbReference>
<evidence type="ECO:0000256" key="3">
    <source>
        <dbReference type="ARBA" id="ARBA00022723"/>
    </source>
</evidence>
<dbReference type="PANTHER" id="PTHR11669">
    <property type="entry name" value="REPLICATION FACTOR C / DNA POLYMERASE III GAMMA-TAU SUBUNIT"/>
    <property type="match status" value="1"/>
</dbReference>
<dbReference type="InterPro" id="IPR012763">
    <property type="entry name" value="DNA_pol_III_sug/sutau_N"/>
</dbReference>
<evidence type="ECO:0000313" key="11">
    <source>
        <dbReference type="Proteomes" id="UP000238916"/>
    </source>
</evidence>
<organism evidence="10 11">
    <name type="scientific">Candidatus Desulfosporosinus infrequens</name>
    <dbReference type="NCBI Taxonomy" id="2043169"/>
    <lineage>
        <taxon>Bacteria</taxon>
        <taxon>Bacillati</taxon>
        <taxon>Bacillota</taxon>
        <taxon>Clostridia</taxon>
        <taxon>Eubacteriales</taxon>
        <taxon>Desulfitobacteriaceae</taxon>
        <taxon>Desulfosporosinus</taxon>
    </lineage>
</organism>
<keyword evidence="6" id="KW-0067">ATP-binding</keyword>
<accession>A0A2U3LYG2</accession>
<keyword evidence="3" id="KW-0479">Metal-binding</keyword>
<keyword evidence="10" id="KW-0548">Nucleotidyltransferase</keyword>
<dbReference type="Proteomes" id="UP000238916">
    <property type="component" value="Unassembled WGS sequence"/>
</dbReference>
<dbReference type="InterPro" id="IPR001270">
    <property type="entry name" value="ClpA/B"/>
</dbReference>
<feature type="domain" description="AAA+ ATPase" evidence="9">
    <location>
        <begin position="37"/>
        <end position="179"/>
    </location>
</feature>
<dbReference type="Pfam" id="PF13177">
    <property type="entry name" value="DNA_pol3_delta2"/>
    <property type="match status" value="1"/>
</dbReference>
<dbReference type="GO" id="GO:0005524">
    <property type="term" value="F:ATP binding"/>
    <property type="evidence" value="ECO:0007669"/>
    <property type="project" value="UniProtKB-KW"/>
</dbReference>
<evidence type="ECO:0000259" key="9">
    <source>
        <dbReference type="SMART" id="SM00382"/>
    </source>
</evidence>
<dbReference type="EMBL" id="OMOF01000959">
    <property type="protein sequence ID" value="SPF56973.1"/>
    <property type="molecule type" value="Genomic_DNA"/>
</dbReference>
<dbReference type="GO" id="GO:0003746">
    <property type="term" value="F:translation elongation factor activity"/>
    <property type="evidence" value="ECO:0007669"/>
    <property type="project" value="UniProtKB-KW"/>
</dbReference>
<keyword evidence="4" id="KW-0547">Nucleotide-binding</keyword>
<dbReference type="SMART" id="SM00382">
    <property type="entry name" value="AAA"/>
    <property type="match status" value="1"/>
</dbReference>
<evidence type="ECO:0000256" key="7">
    <source>
        <dbReference type="ARBA" id="ARBA00022932"/>
    </source>
</evidence>
<dbReference type="PANTHER" id="PTHR11669:SF0">
    <property type="entry name" value="PROTEIN STICHEL-LIKE 2"/>
    <property type="match status" value="1"/>
</dbReference>
<comment type="similarity">
    <text evidence="1">Belongs to the DnaX/STICHEL family.</text>
</comment>
<reference evidence="11" key="1">
    <citation type="submission" date="2018-02" db="EMBL/GenBank/DDBJ databases">
        <authorList>
            <person name="Hausmann B."/>
        </authorList>
    </citation>
    <scope>NUCLEOTIDE SEQUENCE [LARGE SCALE GENOMIC DNA]</scope>
    <source>
        <strain evidence="11">Peat soil MAG SbF1</strain>
    </source>
</reference>
<evidence type="ECO:0000256" key="2">
    <source>
        <dbReference type="ARBA" id="ARBA00012417"/>
    </source>
</evidence>
<keyword evidence="7" id="KW-0239">DNA-directed DNA polymerase</keyword>
<evidence type="ECO:0000256" key="1">
    <source>
        <dbReference type="ARBA" id="ARBA00006360"/>
    </source>
</evidence>
<keyword evidence="10" id="KW-0251">Elongation factor</keyword>
<proteinExistence type="inferred from homology"/>
<dbReference type="GO" id="GO:0003887">
    <property type="term" value="F:DNA-directed DNA polymerase activity"/>
    <property type="evidence" value="ECO:0007669"/>
    <property type="project" value="UniProtKB-KW"/>
</dbReference>
<dbReference type="InterPro" id="IPR050238">
    <property type="entry name" value="DNA_Rep/Repair_Clamp_Loader"/>
</dbReference>
<keyword evidence="5" id="KW-0862">Zinc</keyword>
<name>A0A2U3LYG2_9FIRM</name>
<keyword evidence="10" id="KW-0648">Protein biosynthesis</keyword>
<dbReference type="InterPro" id="IPR027417">
    <property type="entry name" value="P-loop_NTPase"/>
</dbReference>
<evidence type="ECO:0000256" key="4">
    <source>
        <dbReference type="ARBA" id="ARBA00022741"/>
    </source>
</evidence>
<dbReference type="InterPro" id="IPR003593">
    <property type="entry name" value="AAA+_ATPase"/>
</dbReference>
<comment type="catalytic activity">
    <reaction evidence="8">
        <text>DNA(n) + a 2'-deoxyribonucleoside 5'-triphosphate = DNA(n+1) + diphosphate</text>
        <dbReference type="Rhea" id="RHEA:22508"/>
        <dbReference type="Rhea" id="RHEA-COMP:17339"/>
        <dbReference type="Rhea" id="RHEA-COMP:17340"/>
        <dbReference type="ChEBI" id="CHEBI:33019"/>
        <dbReference type="ChEBI" id="CHEBI:61560"/>
        <dbReference type="ChEBI" id="CHEBI:173112"/>
        <dbReference type="EC" id="2.7.7.7"/>
    </reaction>
</comment>
<dbReference type="CDD" id="cd00009">
    <property type="entry name" value="AAA"/>
    <property type="match status" value="1"/>
</dbReference>
<dbReference type="GO" id="GO:0006261">
    <property type="term" value="P:DNA-templated DNA replication"/>
    <property type="evidence" value="ECO:0007669"/>
    <property type="project" value="TreeGrafter"/>
</dbReference>